<evidence type="ECO:0000313" key="1">
    <source>
        <dbReference type="EMBL" id="MPN21706.1"/>
    </source>
</evidence>
<proteinExistence type="predicted"/>
<dbReference type="AlphaFoldDB" id="A0A645G6E4"/>
<dbReference type="EMBL" id="VSSQ01069747">
    <property type="protein sequence ID" value="MPN21706.1"/>
    <property type="molecule type" value="Genomic_DNA"/>
</dbReference>
<comment type="caution">
    <text evidence="1">The sequence shown here is derived from an EMBL/GenBank/DDBJ whole genome shotgun (WGS) entry which is preliminary data.</text>
</comment>
<accession>A0A645G6E4</accession>
<protein>
    <submittedName>
        <fullName evidence="1">Uncharacterized protein</fullName>
    </submittedName>
</protein>
<gene>
    <name evidence="1" type="ORF">SDC9_169086</name>
</gene>
<organism evidence="1">
    <name type="scientific">bioreactor metagenome</name>
    <dbReference type="NCBI Taxonomy" id="1076179"/>
    <lineage>
        <taxon>unclassified sequences</taxon>
        <taxon>metagenomes</taxon>
        <taxon>ecological metagenomes</taxon>
    </lineage>
</organism>
<name>A0A645G6E4_9ZZZZ</name>
<sequence length="65" mass="7622">MRDHEHSSGILLEVIFQPLQSLQIQVVRRLVKQQQIRLLQQQPAQCKTGQLSPRQKHRLLGLLFL</sequence>
<dbReference type="AntiFam" id="ANF00142">
    <property type="entry name" value="Shadow ORF (opposite yadG)"/>
</dbReference>
<reference evidence="1" key="1">
    <citation type="submission" date="2019-08" db="EMBL/GenBank/DDBJ databases">
        <authorList>
            <person name="Kucharzyk K."/>
            <person name="Murdoch R.W."/>
            <person name="Higgins S."/>
            <person name="Loffler F."/>
        </authorList>
    </citation>
    <scope>NUCLEOTIDE SEQUENCE</scope>
</reference>